<dbReference type="RefSeq" id="WP_012559754.1">
    <property type="nucleotide sequence ID" value="NC_011370.1"/>
</dbReference>
<name>A0ABF7QZQ2_RHILW</name>
<reference evidence="6 7" key="1">
    <citation type="journal article" date="2010" name="Stand. Genomic Sci.">
        <title>Complete genome sequence of Rhizobium leguminosarum bv trifolii strain WSM2304, an effective microsymbiont of the South American clover Trifolium polymorphum.</title>
        <authorList>
            <person name="Reeve W."/>
            <person name="O'Hara G."/>
            <person name="Chain P."/>
            <person name="Ardley J."/>
            <person name="Brau L."/>
            <person name="Nandesena K."/>
            <person name="Tiwari R."/>
            <person name="Malfatti S."/>
            <person name="Kiss H."/>
            <person name="Lapidus A."/>
            <person name="Copeland A."/>
            <person name="Nolan M."/>
            <person name="Land M."/>
            <person name="Ivanova N."/>
            <person name="Mavromatis K."/>
            <person name="Markowitz V."/>
            <person name="Kyrpides N."/>
            <person name="Melino V."/>
            <person name="Denton M."/>
            <person name="Yates R."/>
            <person name="Howieson J."/>
        </authorList>
    </citation>
    <scope>NUCLEOTIDE SEQUENCE [LARGE SCALE GENOMIC DNA]</scope>
    <source>
        <strain evidence="6 7">WSM2304</strain>
    </source>
</reference>
<keyword evidence="2 6" id="KW-0436">Ligase</keyword>
<dbReference type="InterPro" id="IPR025110">
    <property type="entry name" value="AMP-bd_C"/>
</dbReference>
<dbReference type="Gene3D" id="3.30.300.30">
    <property type="match status" value="1"/>
</dbReference>
<dbReference type="InterPro" id="IPR042099">
    <property type="entry name" value="ANL_N_sf"/>
</dbReference>
<comment type="similarity">
    <text evidence="1">Belongs to the ATP-dependent AMP-binding enzyme family.</text>
</comment>
<dbReference type="EMBL" id="CP001195">
    <property type="protein sequence ID" value="ACI59487.1"/>
    <property type="molecule type" value="Genomic_DNA"/>
</dbReference>
<feature type="domain" description="AMP-binding enzyme C-terminal" evidence="5">
    <location>
        <begin position="431"/>
        <end position="505"/>
    </location>
</feature>
<geneLocation type="plasmid" evidence="6 7">
    <name>pRLG203</name>
</geneLocation>
<dbReference type="SUPFAM" id="SSF56801">
    <property type="entry name" value="Acetyl-CoA synthetase-like"/>
    <property type="match status" value="1"/>
</dbReference>
<dbReference type="InterPro" id="IPR020845">
    <property type="entry name" value="AMP-binding_CS"/>
</dbReference>
<keyword evidence="7" id="KW-1185">Reference proteome</keyword>
<proteinExistence type="inferred from homology"/>
<dbReference type="InterPro" id="IPR045851">
    <property type="entry name" value="AMP-bd_C_sf"/>
</dbReference>
<organism evidence="6 7">
    <name type="scientific">Rhizobium leguminosarum bv. trifolii (strain WSM2304)</name>
    <dbReference type="NCBI Taxonomy" id="395492"/>
    <lineage>
        <taxon>Bacteria</taxon>
        <taxon>Pseudomonadati</taxon>
        <taxon>Pseudomonadota</taxon>
        <taxon>Alphaproteobacteria</taxon>
        <taxon>Hyphomicrobiales</taxon>
        <taxon>Rhizobiaceae</taxon>
        <taxon>Rhizobium/Agrobacterium group</taxon>
        <taxon>Rhizobium</taxon>
    </lineage>
</organism>
<dbReference type="Proteomes" id="UP000008330">
    <property type="component" value="Plasmid pRLG203"/>
</dbReference>
<accession>A0ABF7QZQ2</accession>
<dbReference type="Pfam" id="PF00501">
    <property type="entry name" value="AMP-binding"/>
    <property type="match status" value="1"/>
</dbReference>
<dbReference type="GO" id="GO:0016874">
    <property type="term" value="F:ligase activity"/>
    <property type="evidence" value="ECO:0007669"/>
    <property type="project" value="UniProtKB-KW"/>
</dbReference>
<dbReference type="PANTHER" id="PTHR43201">
    <property type="entry name" value="ACYL-COA SYNTHETASE"/>
    <property type="match status" value="1"/>
</dbReference>
<evidence type="ECO:0000256" key="1">
    <source>
        <dbReference type="ARBA" id="ARBA00006432"/>
    </source>
</evidence>
<dbReference type="PANTHER" id="PTHR43201:SF5">
    <property type="entry name" value="MEDIUM-CHAIN ACYL-COA LIGASE ACSF2, MITOCHONDRIAL"/>
    <property type="match status" value="1"/>
</dbReference>
<gene>
    <name evidence="6" type="ordered locus">Rleg2_6098</name>
</gene>
<evidence type="ECO:0000313" key="6">
    <source>
        <dbReference type="EMBL" id="ACI59487.1"/>
    </source>
</evidence>
<sequence length="512" mass="56453">MQVSEYELKSRLKRHDIADLLQFPQEGFGAKTCFHFEGVDLSYRELRRSSRALGAGLMSRGLKHQERVTTLLPNCLEIWQLYFATAAARGIFMPLNRDLAPSEIAYMLNHASPRFIFTCSALLPKLEEALAALDYEPTVIMIDEAKPHGRRVDFLEAADVASLPAVDPEDVVIISYTSGSTSNPKAMAFSHRVELDGAKLYEDAWGITSKDKVLIAMSLGWTFGVNPGSFPELRAGGSILLLEKFNPVKVLEAIEKHGITVMKGVPTMYAMMLAHVEETGKEYDLSSLRVALCAGADLPLTLAQKFKQRFGLQLTNFLGMSEVKLVASPRCENDFFAPDGSVGTPPPGMEVRFVDENMQDVPTGQTGEFLVRSVAWMTGYFGDPEKTAACNLGGWYVSGDLGRRDEAGYIYYVGRLREQIIRGGAKIAPAEVEEVLMSRPDIALCAVIGVPDEMYGEAVKAFIVSKDARLDTEALKAYCAERLANFKVPTIFEFVPDLPIGPTGKVQKKLLR</sequence>
<keyword evidence="3" id="KW-0479">Metal-binding</keyword>
<protein>
    <submittedName>
        <fullName evidence="6">AMP-dependent synthetase and ligase</fullName>
    </submittedName>
</protein>
<dbReference type="KEGG" id="rlt:Rleg2_6098"/>
<dbReference type="Gene3D" id="3.40.50.12780">
    <property type="entry name" value="N-terminal domain of ligase-like"/>
    <property type="match status" value="1"/>
</dbReference>
<dbReference type="Pfam" id="PF13193">
    <property type="entry name" value="AMP-binding_C"/>
    <property type="match status" value="1"/>
</dbReference>
<dbReference type="InterPro" id="IPR000873">
    <property type="entry name" value="AMP-dep_synth/lig_dom"/>
</dbReference>
<evidence type="ECO:0000256" key="3">
    <source>
        <dbReference type="ARBA" id="ARBA00022723"/>
    </source>
</evidence>
<dbReference type="AlphaFoldDB" id="A0ABF7QZQ2"/>
<dbReference type="PROSITE" id="PS00455">
    <property type="entry name" value="AMP_BINDING"/>
    <property type="match status" value="1"/>
</dbReference>
<evidence type="ECO:0000259" key="4">
    <source>
        <dbReference type="Pfam" id="PF00501"/>
    </source>
</evidence>
<evidence type="ECO:0000256" key="2">
    <source>
        <dbReference type="ARBA" id="ARBA00022598"/>
    </source>
</evidence>
<evidence type="ECO:0000313" key="7">
    <source>
        <dbReference type="Proteomes" id="UP000008330"/>
    </source>
</evidence>
<dbReference type="GO" id="GO:0046872">
    <property type="term" value="F:metal ion binding"/>
    <property type="evidence" value="ECO:0007669"/>
    <property type="project" value="UniProtKB-KW"/>
</dbReference>
<evidence type="ECO:0000259" key="5">
    <source>
        <dbReference type="Pfam" id="PF13193"/>
    </source>
</evidence>
<keyword evidence="6" id="KW-0614">Plasmid</keyword>
<feature type="domain" description="AMP-dependent synthetase/ligase" evidence="4">
    <location>
        <begin position="27"/>
        <end position="381"/>
    </location>
</feature>